<comment type="caution">
    <text evidence="1">The sequence shown here is derived from an EMBL/GenBank/DDBJ whole genome shotgun (WGS) entry which is preliminary data.</text>
</comment>
<accession>A0A7J7Y9Y6</accession>
<proteinExistence type="predicted"/>
<name>A0A7J7Y9Y6_PIPKU</name>
<sequence length="142" mass="15591">MSMMHHHAFPHSSPVWSVRPALPPCPPAALRGFALLKDKQVGVAYGSHFLFALVQGEIAQHLQVSHGVPSRKGMTRGAADGMEATFLPLLKNRGSLNEHVLVAKPGSRGVRTGPPRPREIAMYTCVRRGNKSQRRRVIMAKQ</sequence>
<gene>
    <name evidence="1" type="ORF">mPipKuh1_010274</name>
</gene>
<dbReference type="AlphaFoldDB" id="A0A7J7Y9Y6"/>
<evidence type="ECO:0000313" key="1">
    <source>
        <dbReference type="EMBL" id="KAF6358446.1"/>
    </source>
</evidence>
<organism evidence="1 2">
    <name type="scientific">Pipistrellus kuhlii</name>
    <name type="common">Kuhl's pipistrelle</name>
    <dbReference type="NCBI Taxonomy" id="59472"/>
    <lineage>
        <taxon>Eukaryota</taxon>
        <taxon>Metazoa</taxon>
        <taxon>Chordata</taxon>
        <taxon>Craniata</taxon>
        <taxon>Vertebrata</taxon>
        <taxon>Euteleostomi</taxon>
        <taxon>Mammalia</taxon>
        <taxon>Eutheria</taxon>
        <taxon>Laurasiatheria</taxon>
        <taxon>Chiroptera</taxon>
        <taxon>Yangochiroptera</taxon>
        <taxon>Vespertilionidae</taxon>
        <taxon>Pipistrellus</taxon>
    </lineage>
</organism>
<keyword evidence="2" id="KW-1185">Reference proteome</keyword>
<dbReference type="EMBL" id="JACAGB010000006">
    <property type="protein sequence ID" value="KAF6358446.1"/>
    <property type="molecule type" value="Genomic_DNA"/>
</dbReference>
<reference evidence="1 2" key="1">
    <citation type="journal article" date="2020" name="Nature">
        <title>Six reference-quality genomes reveal evolution of bat adaptations.</title>
        <authorList>
            <person name="Jebb D."/>
            <person name="Huang Z."/>
            <person name="Pippel M."/>
            <person name="Hughes G.M."/>
            <person name="Lavrichenko K."/>
            <person name="Devanna P."/>
            <person name="Winkler S."/>
            <person name="Jermiin L.S."/>
            <person name="Skirmuntt E.C."/>
            <person name="Katzourakis A."/>
            <person name="Burkitt-Gray L."/>
            <person name="Ray D.A."/>
            <person name="Sullivan K.A.M."/>
            <person name="Roscito J.G."/>
            <person name="Kirilenko B.M."/>
            <person name="Davalos L.M."/>
            <person name="Corthals A.P."/>
            <person name="Power M.L."/>
            <person name="Jones G."/>
            <person name="Ransome R.D."/>
            <person name="Dechmann D.K.N."/>
            <person name="Locatelli A.G."/>
            <person name="Puechmaille S.J."/>
            <person name="Fedrigo O."/>
            <person name="Jarvis E.D."/>
            <person name="Hiller M."/>
            <person name="Vernes S.C."/>
            <person name="Myers E.W."/>
            <person name="Teeling E.C."/>
        </authorList>
    </citation>
    <scope>NUCLEOTIDE SEQUENCE [LARGE SCALE GENOMIC DNA]</scope>
    <source>
        <strain evidence="1">MPipKuh1</strain>
        <tissue evidence="1">Flight muscle</tissue>
    </source>
</reference>
<dbReference type="Proteomes" id="UP000558488">
    <property type="component" value="Unassembled WGS sequence"/>
</dbReference>
<protein>
    <submittedName>
        <fullName evidence="1">Uncharacterized protein</fullName>
    </submittedName>
</protein>
<evidence type="ECO:0000313" key="2">
    <source>
        <dbReference type="Proteomes" id="UP000558488"/>
    </source>
</evidence>